<evidence type="ECO:0000256" key="1">
    <source>
        <dbReference type="SAM" id="Phobius"/>
    </source>
</evidence>
<proteinExistence type="predicted"/>
<dbReference type="RefSeq" id="WP_188805812.1">
    <property type="nucleotide sequence ID" value="NZ_BAAAOU010000005.1"/>
</dbReference>
<name>A0ABQ2M0B5_9MICC</name>
<gene>
    <name evidence="2" type="ORF">GCM10010977_17960</name>
</gene>
<comment type="caution">
    <text evidence="2">The sequence shown here is derived from an EMBL/GenBank/DDBJ whole genome shotgun (WGS) entry which is preliminary data.</text>
</comment>
<keyword evidence="3" id="KW-1185">Reference proteome</keyword>
<keyword evidence="1" id="KW-0472">Membrane</keyword>
<protein>
    <recommendedName>
        <fullName evidence="4">ABC transporter permease</fullName>
    </recommendedName>
</protein>
<evidence type="ECO:0008006" key="4">
    <source>
        <dbReference type="Google" id="ProtNLM"/>
    </source>
</evidence>
<dbReference type="Proteomes" id="UP000642509">
    <property type="component" value="Unassembled WGS sequence"/>
</dbReference>
<feature type="transmembrane region" description="Helical" evidence="1">
    <location>
        <begin position="20"/>
        <end position="43"/>
    </location>
</feature>
<keyword evidence="1" id="KW-1133">Transmembrane helix</keyword>
<dbReference type="EMBL" id="BMLQ01000004">
    <property type="protein sequence ID" value="GGO45368.1"/>
    <property type="molecule type" value="Genomic_DNA"/>
</dbReference>
<sequence>MTTQPATRYRTEYVRHRRRISTSTVIPAVLTLVAMMVFFAMLLNMG</sequence>
<evidence type="ECO:0000313" key="3">
    <source>
        <dbReference type="Proteomes" id="UP000642509"/>
    </source>
</evidence>
<keyword evidence="1" id="KW-0812">Transmembrane</keyword>
<evidence type="ECO:0000313" key="2">
    <source>
        <dbReference type="EMBL" id="GGO45368.1"/>
    </source>
</evidence>
<reference evidence="3" key="1">
    <citation type="journal article" date="2019" name="Int. J. Syst. Evol. Microbiol.">
        <title>The Global Catalogue of Microorganisms (GCM) 10K type strain sequencing project: providing services to taxonomists for standard genome sequencing and annotation.</title>
        <authorList>
            <consortium name="The Broad Institute Genomics Platform"/>
            <consortium name="The Broad Institute Genome Sequencing Center for Infectious Disease"/>
            <person name="Wu L."/>
            <person name="Ma J."/>
        </authorList>
    </citation>
    <scope>NUCLEOTIDE SEQUENCE [LARGE SCALE GENOMIC DNA]</scope>
    <source>
        <strain evidence="3">CGMCC 1.7064</strain>
    </source>
</reference>
<organism evidence="2 3">
    <name type="scientific">Citricoccus zhacaiensis</name>
    <dbReference type="NCBI Taxonomy" id="489142"/>
    <lineage>
        <taxon>Bacteria</taxon>
        <taxon>Bacillati</taxon>
        <taxon>Actinomycetota</taxon>
        <taxon>Actinomycetes</taxon>
        <taxon>Micrococcales</taxon>
        <taxon>Micrococcaceae</taxon>
        <taxon>Citricoccus</taxon>
    </lineage>
</organism>
<accession>A0ABQ2M0B5</accession>